<dbReference type="Pfam" id="PF13579">
    <property type="entry name" value="Glyco_trans_4_4"/>
    <property type="match status" value="1"/>
</dbReference>
<evidence type="ECO:0000259" key="2">
    <source>
        <dbReference type="Pfam" id="PF00534"/>
    </source>
</evidence>
<feature type="domain" description="Glycosyl transferase family 1" evidence="2">
    <location>
        <begin position="242"/>
        <end position="405"/>
    </location>
</feature>
<dbReference type="PANTHER" id="PTHR46401">
    <property type="entry name" value="GLYCOSYLTRANSFERASE WBBK-RELATED"/>
    <property type="match status" value="1"/>
</dbReference>
<sequence>MAEERELIENNKKIWTFHHYATLPNLNGHIRPYNFGKYMKDRNIEMTIFAASYLHFSNRNLISDNRKCLTNDKFGIPFVFINTPSSKSARFARVKNMLAFYFRLFGITKKYEQIHGKPDVIIASSPQPLAMIAGIQIAKKYKVPCICEIRDLWPEAIFAVSNLKEKSLIGRLLTAGEHWIYKKADALIFTKEGDTDYIKEKGWDTDHGGDIDLKKCHYINNGVDLDAYIKSIDLNKLDDPDLETDKFNVVYAGAIRTVNNVGNIIDAAKLLKEEKDIQFLIYGDGNQVEALKQRIVDEALTNVKIKGFVEKKYIPYILSKSSVNILNYSQTKYNWTRGNSSNKLFEYMSSGKPVISTVKMGYCILDKYKCGLSLEKSTQEELSKAILKVRDMPKEQYEKLCLNARNGAKDFDYKVLTTKLIDVIECVESKETALHYRKILEWPFNRKENARKTGQDHTAGM</sequence>
<protein>
    <submittedName>
        <fullName evidence="4">Glycosyltransferase family 4 protein</fullName>
    </submittedName>
</protein>
<name>A0ABS6BV36_9CLOT</name>
<proteinExistence type="predicted"/>
<dbReference type="CDD" id="cd03794">
    <property type="entry name" value="GT4_WbuB-like"/>
    <property type="match status" value="1"/>
</dbReference>
<accession>A0ABS6BV36</accession>
<dbReference type="InterPro" id="IPR028098">
    <property type="entry name" value="Glyco_trans_4-like_N"/>
</dbReference>
<dbReference type="PANTHER" id="PTHR46401:SF2">
    <property type="entry name" value="GLYCOSYLTRANSFERASE WBBK-RELATED"/>
    <property type="match status" value="1"/>
</dbReference>
<evidence type="ECO:0000256" key="1">
    <source>
        <dbReference type="ARBA" id="ARBA00022679"/>
    </source>
</evidence>
<dbReference type="EMBL" id="JAHLDV010000015">
    <property type="protein sequence ID" value="MBU3159849.1"/>
    <property type="molecule type" value="Genomic_DNA"/>
</dbReference>
<keyword evidence="1" id="KW-0808">Transferase</keyword>
<keyword evidence="5" id="KW-1185">Reference proteome</keyword>
<dbReference type="Pfam" id="PF00534">
    <property type="entry name" value="Glycos_transf_1"/>
    <property type="match status" value="1"/>
</dbReference>
<comment type="caution">
    <text evidence="4">The sequence shown here is derived from an EMBL/GenBank/DDBJ whole genome shotgun (WGS) entry which is preliminary data.</text>
</comment>
<gene>
    <name evidence="4" type="ORF">KPL37_08805</name>
</gene>
<feature type="domain" description="Glycosyltransferase subfamily 4-like N-terminal" evidence="3">
    <location>
        <begin position="93"/>
        <end position="205"/>
    </location>
</feature>
<reference evidence="4 5" key="1">
    <citation type="submission" date="2021-06" db="EMBL/GenBank/DDBJ databases">
        <title>Clostridia strains as spoilage organisms.</title>
        <authorList>
            <person name="Wambui J."/>
            <person name="Stephan R."/>
            <person name="Stevens M.J.A."/>
        </authorList>
    </citation>
    <scope>NUCLEOTIDE SEQUENCE [LARGE SCALE GENOMIC DNA]</scope>
    <source>
        <strain evidence="4 5">DSM 14204</strain>
    </source>
</reference>
<evidence type="ECO:0000313" key="5">
    <source>
        <dbReference type="Proteomes" id="UP000776252"/>
    </source>
</evidence>
<dbReference type="InterPro" id="IPR001296">
    <property type="entry name" value="Glyco_trans_1"/>
</dbReference>
<dbReference type="Proteomes" id="UP000776252">
    <property type="component" value="Unassembled WGS sequence"/>
</dbReference>
<dbReference type="RefSeq" id="WP_216148123.1">
    <property type="nucleotide sequence ID" value="NZ_JAHLDV010000015.1"/>
</dbReference>
<evidence type="ECO:0000259" key="3">
    <source>
        <dbReference type="Pfam" id="PF13579"/>
    </source>
</evidence>
<evidence type="ECO:0000313" key="4">
    <source>
        <dbReference type="EMBL" id="MBU3159849.1"/>
    </source>
</evidence>
<organism evidence="4 5">
    <name type="scientific">Clostridium frigoris</name>
    <dbReference type="NCBI Taxonomy" id="205327"/>
    <lineage>
        <taxon>Bacteria</taxon>
        <taxon>Bacillati</taxon>
        <taxon>Bacillota</taxon>
        <taxon>Clostridia</taxon>
        <taxon>Eubacteriales</taxon>
        <taxon>Clostridiaceae</taxon>
        <taxon>Clostridium</taxon>
    </lineage>
</organism>